<keyword evidence="4" id="KW-0227">DNA damage</keyword>
<dbReference type="CDD" id="cd03285">
    <property type="entry name" value="ABC_MSH2_euk"/>
    <property type="match status" value="1"/>
</dbReference>
<evidence type="ECO:0000256" key="3">
    <source>
        <dbReference type="ARBA" id="ARBA00022741"/>
    </source>
</evidence>
<dbReference type="RefSeq" id="XP_028530834.1">
    <property type="nucleotide sequence ID" value="XM_028674486.1"/>
</dbReference>
<reference evidence="10" key="1">
    <citation type="submission" date="2015-04" db="EMBL/GenBank/DDBJ databases">
        <authorList>
            <consortium name="Pathogen Informatics"/>
        </authorList>
    </citation>
    <scope>NUCLEOTIDE SEQUENCE [LARGE SCALE GENOMIC DNA]</scope>
    <source>
        <strain evidence="10">8A</strain>
    </source>
</reference>
<dbReference type="GO" id="GO:0032301">
    <property type="term" value="C:MutSalpha complex"/>
    <property type="evidence" value="ECO:0007669"/>
    <property type="project" value="TreeGrafter"/>
</dbReference>
<keyword evidence="6" id="KW-0238">DNA-binding</keyword>
<dbReference type="Pfam" id="PF05192">
    <property type="entry name" value="MutS_III"/>
    <property type="match status" value="1"/>
</dbReference>
<organism evidence="10 11">
    <name type="scientific">Plasmodium gallinaceum</name>
    <dbReference type="NCBI Taxonomy" id="5849"/>
    <lineage>
        <taxon>Eukaryota</taxon>
        <taxon>Sar</taxon>
        <taxon>Alveolata</taxon>
        <taxon>Apicomplexa</taxon>
        <taxon>Aconoidasida</taxon>
        <taxon>Haemosporida</taxon>
        <taxon>Plasmodiidae</taxon>
        <taxon>Plasmodium</taxon>
        <taxon>Plasmodium (Haemamoeba)</taxon>
    </lineage>
</organism>
<evidence type="ECO:0000256" key="8">
    <source>
        <dbReference type="ARBA" id="ARBA00023242"/>
    </source>
</evidence>
<keyword evidence="7" id="KW-0234">DNA repair</keyword>
<dbReference type="PROSITE" id="PS00486">
    <property type="entry name" value="DNA_MISMATCH_REPAIR_2"/>
    <property type="match status" value="1"/>
</dbReference>
<keyword evidence="8" id="KW-0539">Nucleus</keyword>
<evidence type="ECO:0000259" key="9">
    <source>
        <dbReference type="PROSITE" id="PS00486"/>
    </source>
</evidence>
<dbReference type="InterPro" id="IPR045076">
    <property type="entry name" value="MutS"/>
</dbReference>
<dbReference type="OMA" id="LVRFPQK"/>
<dbReference type="SUPFAM" id="SSF48334">
    <property type="entry name" value="DNA repair protein MutS, domain III"/>
    <property type="match status" value="1"/>
</dbReference>
<dbReference type="InterPro" id="IPR032642">
    <property type="entry name" value="Msh2_ATP-bd"/>
</dbReference>
<evidence type="ECO:0000256" key="2">
    <source>
        <dbReference type="ARBA" id="ARBA00006271"/>
    </source>
</evidence>
<dbReference type="GO" id="GO:0030983">
    <property type="term" value="F:mismatched DNA binding"/>
    <property type="evidence" value="ECO:0007669"/>
    <property type="project" value="InterPro"/>
</dbReference>
<dbReference type="SUPFAM" id="SSF52540">
    <property type="entry name" value="P-loop containing nucleoside triphosphate hydrolases"/>
    <property type="match status" value="1"/>
</dbReference>
<dbReference type="Proteomes" id="UP000220797">
    <property type="component" value="Unassembled WGS sequence"/>
</dbReference>
<evidence type="ECO:0000256" key="5">
    <source>
        <dbReference type="ARBA" id="ARBA00022840"/>
    </source>
</evidence>
<accession>A0A1J1H0R3</accession>
<dbReference type="SMART" id="SM00533">
    <property type="entry name" value="MUTSd"/>
    <property type="match status" value="1"/>
</dbReference>
<dbReference type="InterPro" id="IPR000432">
    <property type="entry name" value="DNA_mismatch_repair_MutS_C"/>
</dbReference>
<dbReference type="InterPro" id="IPR036187">
    <property type="entry name" value="DNA_mismatch_repair_MutS_sf"/>
</dbReference>
<dbReference type="InterPro" id="IPR011184">
    <property type="entry name" value="DNA_mismatch_repair_Msh2"/>
</dbReference>
<protein>
    <submittedName>
        <fullName evidence="10">DNA mismatch repair protein MSH2, putative</fullName>
    </submittedName>
</protein>
<dbReference type="GO" id="GO:0140664">
    <property type="term" value="F:ATP-dependent DNA damage sensor activity"/>
    <property type="evidence" value="ECO:0007669"/>
    <property type="project" value="InterPro"/>
</dbReference>
<dbReference type="Gene3D" id="3.30.420.110">
    <property type="entry name" value="MutS, connector domain"/>
    <property type="match status" value="1"/>
</dbReference>
<dbReference type="EMBL" id="CVMV01000132">
    <property type="protein sequence ID" value="CRG98037.1"/>
    <property type="molecule type" value="Genomic_DNA"/>
</dbReference>
<dbReference type="Gene3D" id="3.40.50.300">
    <property type="entry name" value="P-loop containing nucleotide triphosphate hydrolases"/>
    <property type="match status" value="1"/>
</dbReference>
<dbReference type="GO" id="GO:0043570">
    <property type="term" value="P:maintenance of DNA repeat elements"/>
    <property type="evidence" value="ECO:0007669"/>
    <property type="project" value="UniProtKB-ARBA"/>
</dbReference>
<keyword evidence="5" id="KW-0067">ATP-binding</keyword>
<dbReference type="GO" id="GO:0006312">
    <property type="term" value="P:mitotic recombination"/>
    <property type="evidence" value="ECO:0007669"/>
    <property type="project" value="TreeGrafter"/>
</dbReference>
<evidence type="ECO:0000256" key="6">
    <source>
        <dbReference type="ARBA" id="ARBA00023125"/>
    </source>
</evidence>
<dbReference type="VEuPathDB" id="PlasmoDB:PGAL8A_00046800"/>
<dbReference type="GeneID" id="39728993"/>
<dbReference type="PANTHER" id="PTHR11361">
    <property type="entry name" value="DNA MISMATCH REPAIR PROTEIN MUTS FAMILY MEMBER"/>
    <property type="match status" value="1"/>
</dbReference>
<feature type="domain" description="DNA mismatch repair proteins mutS family" evidence="9">
    <location>
        <begin position="636"/>
        <end position="652"/>
    </location>
</feature>
<dbReference type="FunFam" id="3.40.50.300:FF:001115">
    <property type="entry name" value="DNA mismatch repair protein MSH2"/>
    <property type="match status" value="1"/>
</dbReference>
<dbReference type="InterPro" id="IPR036678">
    <property type="entry name" value="MutS_con_dom_sf"/>
</dbReference>
<dbReference type="InterPro" id="IPR027417">
    <property type="entry name" value="P-loop_NTPase"/>
</dbReference>
<keyword evidence="3" id="KW-0547">Nucleotide-binding</keyword>
<keyword evidence="11" id="KW-1185">Reference proteome</keyword>
<dbReference type="Pfam" id="PF00488">
    <property type="entry name" value="MutS_V"/>
    <property type="match status" value="1"/>
</dbReference>
<sequence>MSETILPNTSTLENNTVISFNLETKNNIRYVGICIYNIESNEFSLCEYIENEHFTVLESILIQCRPTSFLFLSSNDLIDDKRIKMILNLCEIKLEELSKDYFQSASIENDLNKLLKENNIKNYISFLDLLIACKSMCSIIKYLSLLNDDSAINKCTLKNYNINEYVKLDKAAIIALNIFSNISRDKKNTNTMTLYDLLNKCKTKIGERKLLQWVMHPIRDVKKINDRLDIVEILKEDSVTRSMIQSDYLRKVCDLQYIIKKFKLFTNKKDDDDKRIVKNKNCCTIQDLVKLYDCIIVSKKIYYCLNDYKGRHRKTLDNNFLNPLKNIIISFDSFLKLIELTIDLEEVENNNYLISRKFDENLEKLANEKDHIYNLIKEHKIEVESDINFLKGNKKNSTKEDIKLVECNTNVFLFRAVKKDINYIQQRKKVYFQVRMNKSEILFHTNKLKDLCRKYENILYDYNIAQKELANKAIQVACSYWEQVVKLSEIISEIDVLCSFAFVSSSSISSYVRPIVEEGGKILQMKNSRHPLLESNFLLMNNFIPNDVYMNKDDKRLNIITGPNMGGKSTYIRQIALICLMAQLGCFVPCSYAKLPIFSQIMCRVGSSDIQLKGISTFFSEMIEISAIIKNADENTLVIIDELGRGTSTYEGFGISWSIANYILNHIKCFCLFATHFHEMSNLEEESSGAINNHVAAKIDNEKKKISFLYEIKQGYADKSYGVHVAQIAKLPKNVIDKAFEKSKELESVENRHYFKTKLKLKNKENDHINTYNQYFLHLKNIFRAHDEKQFISNVKENYSTLKEILNKI</sequence>
<evidence type="ECO:0000313" key="11">
    <source>
        <dbReference type="Proteomes" id="UP000220797"/>
    </source>
</evidence>
<dbReference type="PIRSF" id="PIRSF005813">
    <property type="entry name" value="MSH2"/>
    <property type="match status" value="1"/>
</dbReference>
<dbReference type="GO" id="GO:0005524">
    <property type="term" value="F:ATP binding"/>
    <property type="evidence" value="ECO:0007669"/>
    <property type="project" value="UniProtKB-KW"/>
</dbReference>
<comment type="similarity">
    <text evidence="2">Belongs to the DNA mismatch repair MutS family.</text>
</comment>
<proteinExistence type="inferred from homology"/>
<comment type="subcellular location">
    <subcellularLocation>
        <location evidence="1">Nucleus</location>
    </subcellularLocation>
</comment>
<comment type="caution">
    <text evidence="10">The sequence shown here is derived from an EMBL/GenBank/DDBJ whole genome shotgun (WGS) entry which is preliminary data.</text>
</comment>
<evidence type="ECO:0000313" key="10">
    <source>
        <dbReference type="EMBL" id="CRG98037.1"/>
    </source>
</evidence>
<dbReference type="GO" id="GO:0006298">
    <property type="term" value="P:mismatch repair"/>
    <property type="evidence" value="ECO:0007669"/>
    <property type="project" value="InterPro"/>
</dbReference>
<dbReference type="AlphaFoldDB" id="A0A1J1H0R3"/>
<evidence type="ECO:0000256" key="4">
    <source>
        <dbReference type="ARBA" id="ARBA00022763"/>
    </source>
</evidence>
<evidence type="ECO:0000256" key="1">
    <source>
        <dbReference type="ARBA" id="ARBA00004123"/>
    </source>
</evidence>
<dbReference type="InterPro" id="IPR007696">
    <property type="entry name" value="DNA_mismatch_repair_MutS_core"/>
</dbReference>
<dbReference type="OrthoDB" id="295033at2759"/>
<gene>
    <name evidence="10" type="ORF">PGAL8A_00046800</name>
</gene>
<name>A0A1J1H0R3_PLAGA</name>
<dbReference type="SMART" id="SM00534">
    <property type="entry name" value="MUTSac"/>
    <property type="match status" value="1"/>
</dbReference>
<dbReference type="Gene3D" id="1.10.1420.10">
    <property type="match status" value="1"/>
</dbReference>
<dbReference type="PANTHER" id="PTHR11361:SF35">
    <property type="entry name" value="DNA MISMATCH REPAIR PROTEIN MSH2"/>
    <property type="match status" value="1"/>
</dbReference>
<evidence type="ECO:0000256" key="7">
    <source>
        <dbReference type="ARBA" id="ARBA00023204"/>
    </source>
</evidence>